<comment type="caution">
    <text evidence="2">The sequence shown here is derived from an EMBL/GenBank/DDBJ whole genome shotgun (WGS) entry which is preliminary data.</text>
</comment>
<reference evidence="2 3" key="1">
    <citation type="submission" date="2010-04" db="EMBL/GenBank/DDBJ databases">
        <authorList>
            <person name="Qin X."/>
            <person name="Bachman B."/>
            <person name="Battles P."/>
            <person name="Bell A."/>
            <person name="Bess C."/>
            <person name="Bickham C."/>
            <person name="Chaboub L."/>
            <person name="Chen D."/>
            <person name="Coyle M."/>
            <person name="Deiros D.R."/>
            <person name="Dinh H."/>
            <person name="Forbes L."/>
            <person name="Fowler G."/>
            <person name="Francisco L."/>
            <person name="Fu Q."/>
            <person name="Gubbala S."/>
            <person name="Hale W."/>
            <person name="Han Y."/>
            <person name="Hemphill L."/>
            <person name="Highlander S.K."/>
            <person name="Hirani K."/>
            <person name="Hogues M."/>
            <person name="Jackson L."/>
            <person name="Jakkamsetti A."/>
            <person name="Javaid M."/>
            <person name="Jiang H."/>
            <person name="Korchina V."/>
            <person name="Kovar C."/>
            <person name="Lara F."/>
            <person name="Lee S."/>
            <person name="Mata R."/>
            <person name="Mathew T."/>
            <person name="Moen C."/>
            <person name="Morales K."/>
            <person name="Munidasa M."/>
            <person name="Nazareth L."/>
            <person name="Ngo R."/>
            <person name="Nguyen L."/>
            <person name="Okwuonu G."/>
            <person name="Ongeri F."/>
            <person name="Patil S."/>
            <person name="Petrosino J."/>
            <person name="Pham C."/>
            <person name="Pham P."/>
            <person name="Pu L.-L."/>
            <person name="Puazo M."/>
            <person name="Raj R."/>
            <person name="Reid J."/>
            <person name="Rouhana J."/>
            <person name="Saada N."/>
            <person name="Shang Y."/>
            <person name="Simmons D."/>
            <person name="Thornton R."/>
            <person name="Warren J."/>
            <person name="Weissenberger G."/>
            <person name="Zhang J."/>
            <person name="Zhang L."/>
            <person name="Zhou C."/>
            <person name="Zhu D."/>
            <person name="Muzny D."/>
            <person name="Worley K."/>
            <person name="Gibbs R."/>
        </authorList>
    </citation>
    <scope>NUCLEOTIDE SEQUENCE [LARGE SCALE GENOMIC DNA]</scope>
    <source>
        <strain evidence="2 3">ATCC 49957</strain>
    </source>
</reference>
<protein>
    <recommendedName>
        <fullName evidence="1">DUF4440 domain-containing protein</fullName>
    </recommendedName>
</protein>
<dbReference type="Proteomes" id="UP000005324">
    <property type="component" value="Unassembled WGS sequence"/>
</dbReference>
<dbReference type="SUPFAM" id="SSF54427">
    <property type="entry name" value="NTF2-like"/>
    <property type="match status" value="1"/>
</dbReference>
<evidence type="ECO:0000313" key="3">
    <source>
        <dbReference type="Proteomes" id="UP000005324"/>
    </source>
</evidence>
<dbReference type="EMBL" id="ADVL01000026">
    <property type="protein sequence ID" value="EFH13667.1"/>
    <property type="molecule type" value="Genomic_DNA"/>
</dbReference>
<dbReference type="InterPro" id="IPR027843">
    <property type="entry name" value="DUF4440"/>
</dbReference>
<evidence type="ECO:0000313" key="2">
    <source>
        <dbReference type="EMBL" id="EFH13667.1"/>
    </source>
</evidence>
<accession>D5RG97</accession>
<keyword evidence="3" id="KW-1185">Reference proteome</keyword>
<dbReference type="AlphaFoldDB" id="D5RG97"/>
<organism evidence="2 3">
    <name type="scientific">Pseudoroseomonas cervicalis ATCC 49957</name>
    <dbReference type="NCBI Taxonomy" id="525371"/>
    <lineage>
        <taxon>Bacteria</taxon>
        <taxon>Pseudomonadati</taxon>
        <taxon>Pseudomonadota</taxon>
        <taxon>Alphaproteobacteria</taxon>
        <taxon>Acetobacterales</taxon>
        <taxon>Roseomonadaceae</taxon>
        <taxon>Roseomonas</taxon>
    </lineage>
</organism>
<name>D5RG97_9PROT</name>
<gene>
    <name evidence="2" type="ORF">HMPREF0731_0106</name>
</gene>
<proteinExistence type="predicted"/>
<feature type="domain" description="DUF4440" evidence="1">
    <location>
        <begin position="10"/>
        <end position="117"/>
    </location>
</feature>
<dbReference type="OrthoDB" id="8912653at2"/>
<dbReference type="InterPro" id="IPR032710">
    <property type="entry name" value="NTF2-like_dom_sf"/>
</dbReference>
<dbReference type="Pfam" id="PF14534">
    <property type="entry name" value="DUF4440"/>
    <property type="match status" value="1"/>
</dbReference>
<dbReference type="Gene3D" id="3.10.450.50">
    <property type="match status" value="1"/>
</dbReference>
<evidence type="ECO:0000259" key="1">
    <source>
        <dbReference type="Pfam" id="PF14534"/>
    </source>
</evidence>
<sequence length="138" mass="14977">MRDHPMQDDIRALEAARYAAMLAGDLEALAALLSPRLVYAHSDATQDTRESYLESLRSGALRYHAIRHETHHLLPAGDGAVVALGSMRADITRHGAEKSIASLSCAVWAREGGAWRLLAYQPTALPKPAAPLKKEARA</sequence>
<dbReference type="HOGENOM" id="CLU_141608_1_1_5"/>